<evidence type="ECO:0000256" key="10">
    <source>
        <dbReference type="ARBA" id="ARBA00023180"/>
    </source>
</evidence>
<evidence type="ECO:0000313" key="20">
    <source>
        <dbReference type="RefSeq" id="XP_032824285.1"/>
    </source>
</evidence>
<keyword evidence="9 20" id="KW-0675">Receptor</keyword>
<keyword evidence="5 17" id="KW-0732">Signal</keyword>
<organism evidence="19 20">
    <name type="scientific">Petromyzon marinus</name>
    <name type="common">Sea lamprey</name>
    <dbReference type="NCBI Taxonomy" id="7757"/>
    <lineage>
        <taxon>Eukaryota</taxon>
        <taxon>Metazoa</taxon>
        <taxon>Chordata</taxon>
        <taxon>Craniata</taxon>
        <taxon>Vertebrata</taxon>
        <taxon>Cyclostomata</taxon>
        <taxon>Hyperoartia</taxon>
        <taxon>Petromyzontiformes</taxon>
        <taxon>Petromyzontidae</taxon>
        <taxon>Petromyzon</taxon>
    </lineage>
</organism>
<keyword evidence="2" id="KW-0813">Transport</keyword>
<feature type="chain" id="PRO_5042598573" description="Cation-dependent mannose-6-phosphate receptor" evidence="17">
    <location>
        <begin position="37"/>
        <end position="288"/>
    </location>
</feature>
<dbReference type="Pfam" id="PF02157">
    <property type="entry name" value="Man-6-P_recep"/>
    <property type="match status" value="1"/>
</dbReference>
<dbReference type="Gene3D" id="2.70.130.10">
    <property type="entry name" value="Mannose-6-phosphate receptor binding domain"/>
    <property type="match status" value="1"/>
</dbReference>
<feature type="transmembrane region" description="Helical" evidence="16">
    <location>
        <begin position="194"/>
        <end position="218"/>
    </location>
</feature>
<reference evidence="20" key="1">
    <citation type="submission" date="2025-08" db="UniProtKB">
        <authorList>
            <consortium name="RefSeq"/>
        </authorList>
    </citation>
    <scope>IDENTIFICATION</scope>
    <source>
        <tissue evidence="20">Sperm</tissue>
    </source>
</reference>
<dbReference type="GO" id="GO:0006622">
    <property type="term" value="P:protein targeting to lysosome"/>
    <property type="evidence" value="ECO:0007669"/>
    <property type="project" value="InterPro"/>
</dbReference>
<keyword evidence="7 16" id="KW-0472">Membrane</keyword>
<dbReference type="FunFam" id="2.70.130.10:FF:000008">
    <property type="entry name" value="Cation-dependent mannose-6-phosphate receptor"/>
    <property type="match status" value="1"/>
</dbReference>
<keyword evidence="8" id="KW-1015">Disulfide bond</keyword>
<feature type="domain" description="MRH" evidence="18">
    <location>
        <begin position="39"/>
        <end position="189"/>
    </location>
</feature>
<evidence type="ECO:0000256" key="6">
    <source>
        <dbReference type="ARBA" id="ARBA00022989"/>
    </source>
</evidence>
<keyword evidence="3" id="KW-0597">Phosphoprotein</keyword>
<dbReference type="InterPro" id="IPR028927">
    <property type="entry name" value="Man-6-P_rcpt"/>
</dbReference>
<dbReference type="PRINTS" id="PR00715">
    <property type="entry name" value="MAN6PRECEPTR"/>
</dbReference>
<dbReference type="GO" id="GO:0019904">
    <property type="term" value="F:protein domain specific binding"/>
    <property type="evidence" value="ECO:0007669"/>
    <property type="project" value="InterPro"/>
</dbReference>
<evidence type="ECO:0000256" key="11">
    <source>
        <dbReference type="ARBA" id="ARBA00023228"/>
    </source>
</evidence>
<dbReference type="GO" id="GO:0005768">
    <property type="term" value="C:endosome"/>
    <property type="evidence" value="ECO:0007669"/>
    <property type="project" value="InterPro"/>
</dbReference>
<feature type="signal peptide" evidence="17">
    <location>
        <begin position="1"/>
        <end position="36"/>
    </location>
</feature>
<evidence type="ECO:0000256" key="16">
    <source>
        <dbReference type="SAM" id="Phobius"/>
    </source>
</evidence>
<evidence type="ECO:0000256" key="1">
    <source>
        <dbReference type="ARBA" id="ARBA00004363"/>
    </source>
</evidence>
<evidence type="ECO:0000256" key="14">
    <source>
        <dbReference type="ARBA" id="ARBA00069343"/>
    </source>
</evidence>
<dbReference type="PROSITE" id="PS51914">
    <property type="entry name" value="MRH"/>
    <property type="match status" value="1"/>
</dbReference>
<keyword evidence="6 16" id="KW-1133">Transmembrane helix</keyword>
<evidence type="ECO:0000256" key="8">
    <source>
        <dbReference type="ARBA" id="ARBA00023157"/>
    </source>
</evidence>
<evidence type="ECO:0000256" key="9">
    <source>
        <dbReference type="ARBA" id="ARBA00023170"/>
    </source>
</evidence>
<feature type="region of interest" description="Disordered" evidence="15">
    <location>
        <begin position="263"/>
        <end position="288"/>
    </location>
</feature>
<dbReference type="RefSeq" id="XP_032824285.1">
    <property type="nucleotide sequence ID" value="XM_032968394.1"/>
</dbReference>
<proteinExistence type="predicted"/>
<comment type="function">
    <text evidence="13">Transport of phosphorylated lysosomal enzymes from the Golgi complex and the cell surface to lysosomes. Lysosomal enzymes bearing phosphomannosyl residues bind specifically to mannose-6-phosphate receptors in the Golgi apparatus and the resulting receptor-ligand complex is transported to an acidic prelyosomal compartment where the low pH mediates the dissociation of the complex.</text>
</comment>
<evidence type="ECO:0000256" key="12">
    <source>
        <dbReference type="ARBA" id="ARBA00046288"/>
    </source>
</evidence>
<protein>
    <recommendedName>
        <fullName evidence="14">Cation-dependent mannose-6-phosphate receptor</fullName>
    </recommendedName>
</protein>
<keyword evidence="4 16" id="KW-0812">Transmembrane</keyword>
<evidence type="ECO:0000256" key="4">
    <source>
        <dbReference type="ARBA" id="ARBA00022692"/>
    </source>
</evidence>
<keyword evidence="11" id="KW-0458">Lysosome</keyword>
<dbReference type="InterPro" id="IPR009011">
    <property type="entry name" value="Man6P_isomerase_rcpt-bd_dom_sf"/>
</dbReference>
<dbReference type="InterPro" id="IPR044865">
    <property type="entry name" value="MRH_dom"/>
</dbReference>
<evidence type="ECO:0000256" key="7">
    <source>
        <dbReference type="ARBA" id="ARBA00023136"/>
    </source>
</evidence>
<dbReference type="PANTHER" id="PTHR15071">
    <property type="entry name" value="MANNOSE-6-PHOSPHATE RECEPTOR FAMILY MEMBER"/>
    <property type="match status" value="1"/>
</dbReference>
<evidence type="ECO:0000256" key="15">
    <source>
        <dbReference type="SAM" id="MobiDB-lite"/>
    </source>
</evidence>
<dbReference type="KEGG" id="pmrn:116950536"/>
<dbReference type="PANTHER" id="PTHR15071:SF29">
    <property type="entry name" value="CATION-DEPENDENT MANNOSE-6-PHOSPHATE RECEPTOR"/>
    <property type="match status" value="1"/>
</dbReference>
<keyword evidence="19" id="KW-1185">Reference proteome</keyword>
<evidence type="ECO:0000256" key="2">
    <source>
        <dbReference type="ARBA" id="ARBA00022448"/>
    </source>
</evidence>
<dbReference type="SUPFAM" id="SSF50911">
    <property type="entry name" value="Mannose 6-phosphate receptor domain"/>
    <property type="match status" value="1"/>
</dbReference>
<dbReference type="GO" id="GO:0005802">
    <property type="term" value="C:trans-Golgi network"/>
    <property type="evidence" value="ECO:0007669"/>
    <property type="project" value="TreeGrafter"/>
</dbReference>
<keyword evidence="10" id="KW-0325">Glycoprotein</keyword>
<name>A0AAJ7X7P6_PETMA</name>
<evidence type="ECO:0000313" key="19">
    <source>
        <dbReference type="Proteomes" id="UP001318040"/>
    </source>
</evidence>
<evidence type="ECO:0000256" key="13">
    <source>
        <dbReference type="ARBA" id="ARBA00059814"/>
    </source>
</evidence>
<comment type="subcellular location">
    <subcellularLocation>
        <location evidence="12">Endomembrane system</location>
        <topology evidence="12">Single-pass type I membrane protein</topology>
    </subcellularLocation>
    <subcellularLocation>
        <location evidence="1">Lysosome membrane</location>
        <topology evidence="1">Single-pass membrane protein</topology>
    </subcellularLocation>
</comment>
<dbReference type="GO" id="GO:0005765">
    <property type="term" value="C:lysosomal membrane"/>
    <property type="evidence" value="ECO:0007669"/>
    <property type="project" value="UniProtKB-SubCell"/>
</dbReference>
<evidence type="ECO:0000256" key="3">
    <source>
        <dbReference type="ARBA" id="ARBA00022553"/>
    </source>
</evidence>
<dbReference type="Proteomes" id="UP001318040">
    <property type="component" value="Chromosome 39"/>
</dbReference>
<dbReference type="CTD" id="4074"/>
<evidence type="ECO:0000259" key="18">
    <source>
        <dbReference type="PROSITE" id="PS51914"/>
    </source>
</evidence>
<dbReference type="AlphaFoldDB" id="A0AAJ7X7P6"/>
<accession>A0AAJ7X7P6</accession>
<sequence>MRQAVSTTMMGGMEAPLPMRSLVLLLLPSLLSAVSAQTPGCALTMKSGKPSEREALLLARLEPLRGTTLVSSYQSDDDVYNYTLRVCDSVAGAPATAGLVQRDAKGAQTVVGRINETHLIGGLDWILLIYKGGEAYDSHCHSEKRKAMVMISCDPYKLASQLTIVSEEREKDADCFYLFEMSSSVACNDQGSGLGAGAIIFIVLLVLIAVYLLGGFLYQRFVVGAKGAEQIPNYHFWQNLGNILADGCDFVCRSKPKNQAAAYRGVGTGADGDGAEEEEERDDHLLPM</sequence>
<gene>
    <name evidence="20" type="primary">M6PR</name>
</gene>
<evidence type="ECO:0000256" key="5">
    <source>
        <dbReference type="ARBA" id="ARBA00022729"/>
    </source>
</evidence>
<evidence type="ECO:0000256" key="17">
    <source>
        <dbReference type="SAM" id="SignalP"/>
    </source>
</evidence>
<dbReference type="InterPro" id="IPR000296">
    <property type="entry name" value="Man-6-P_rcpt_cation_dep"/>
</dbReference>